<sequence>MTSQHSLKGISLQSIGRCVVPWDLIMECIARFRPPKLEKLYLTMVMDERNGTMVAPEHTAQWCAALRCHYPSIPYFRRTTYTVIMDDLKRGRGLESLGFQHTVNSPRELFEEEQALCVKPFDDVHQRSTLDEDERFLSLWDQLPVEYQGQYWNIYNTLFGVFGRGSRTGAGAVTPTPPRPTLSRRLRPPSPQPRAVSLDPYGRVGTGRSPQSVVSRATDEYTDDDGNSVESEAGSLDILTMDELLKEDLSVLPIDNHQALSSASIIAQSGG</sequence>
<dbReference type="GeneID" id="9087154"/>
<proteinExistence type="predicted"/>
<evidence type="ECO:0000256" key="1">
    <source>
        <dbReference type="SAM" id="MobiDB-lite"/>
    </source>
</evidence>
<organism evidence="3">
    <name type="scientific">Perkinsus marinus (strain ATCC 50983 / TXsc)</name>
    <dbReference type="NCBI Taxonomy" id="423536"/>
    <lineage>
        <taxon>Eukaryota</taxon>
        <taxon>Sar</taxon>
        <taxon>Alveolata</taxon>
        <taxon>Perkinsozoa</taxon>
        <taxon>Perkinsea</taxon>
        <taxon>Perkinsida</taxon>
        <taxon>Perkinsidae</taxon>
        <taxon>Perkinsus</taxon>
    </lineage>
</organism>
<name>C5KCZ1_PERM5</name>
<dbReference type="Proteomes" id="UP000007800">
    <property type="component" value="Unassembled WGS sequence"/>
</dbReference>
<dbReference type="OrthoDB" id="10295732at2759"/>
<accession>C5KCZ1</accession>
<reference evidence="2 3" key="1">
    <citation type="submission" date="2008-07" db="EMBL/GenBank/DDBJ databases">
        <authorList>
            <person name="El-Sayed N."/>
            <person name="Caler E."/>
            <person name="Inman J."/>
            <person name="Amedeo P."/>
            <person name="Hass B."/>
            <person name="Wortman J."/>
        </authorList>
    </citation>
    <scope>NUCLEOTIDE SEQUENCE [LARGE SCALE GENOMIC DNA]</scope>
    <source>
        <strain evidence="3">ATCC 50983 / TXsc</strain>
    </source>
</reference>
<keyword evidence="3" id="KW-1185">Reference proteome</keyword>
<evidence type="ECO:0000313" key="3">
    <source>
        <dbReference type="Proteomes" id="UP000007800"/>
    </source>
</evidence>
<dbReference type="EMBL" id="GG671995">
    <property type="protein sequence ID" value="EER17740.1"/>
    <property type="molecule type" value="Genomic_DNA"/>
</dbReference>
<gene>
    <name evidence="2" type="ORF">Pmar_PMAR023667</name>
</gene>
<feature type="region of interest" description="Disordered" evidence="1">
    <location>
        <begin position="169"/>
        <end position="234"/>
    </location>
</feature>
<dbReference type="AlphaFoldDB" id="C5KCZ1"/>
<evidence type="ECO:0000313" key="2">
    <source>
        <dbReference type="EMBL" id="EER17740.1"/>
    </source>
</evidence>
<protein>
    <submittedName>
        <fullName evidence="2">Uncharacterized protein</fullName>
    </submittedName>
</protein>
<dbReference type="RefSeq" id="XP_002785944.1">
    <property type="nucleotide sequence ID" value="XM_002785898.1"/>
</dbReference>
<dbReference type="InParanoid" id="C5KCZ1"/>